<gene>
    <name evidence="8" type="ORF">EHO61_02015</name>
</gene>
<protein>
    <submittedName>
        <fullName evidence="8">DMT family transporter</fullName>
    </submittedName>
</protein>
<dbReference type="InterPro" id="IPR000620">
    <property type="entry name" value="EamA_dom"/>
</dbReference>
<feature type="transmembrane region" description="Helical" evidence="6">
    <location>
        <begin position="220"/>
        <end position="240"/>
    </location>
</feature>
<evidence type="ECO:0000256" key="6">
    <source>
        <dbReference type="SAM" id="Phobius"/>
    </source>
</evidence>
<keyword evidence="3 6" id="KW-0812">Transmembrane</keyword>
<feature type="transmembrane region" description="Helical" evidence="6">
    <location>
        <begin position="252"/>
        <end position="271"/>
    </location>
</feature>
<feature type="transmembrane region" description="Helical" evidence="6">
    <location>
        <begin position="277"/>
        <end position="296"/>
    </location>
</feature>
<keyword evidence="5 6" id="KW-0472">Membrane</keyword>
<dbReference type="PANTHER" id="PTHR42920:SF5">
    <property type="entry name" value="EAMA DOMAIN-CONTAINING PROTEIN"/>
    <property type="match status" value="1"/>
</dbReference>
<evidence type="ECO:0000256" key="3">
    <source>
        <dbReference type="ARBA" id="ARBA00022692"/>
    </source>
</evidence>
<feature type="transmembrane region" description="Helical" evidence="6">
    <location>
        <begin position="123"/>
        <end position="140"/>
    </location>
</feature>
<dbReference type="PANTHER" id="PTHR42920">
    <property type="entry name" value="OS03G0707200 PROTEIN-RELATED"/>
    <property type="match status" value="1"/>
</dbReference>
<feature type="transmembrane region" description="Helical" evidence="6">
    <location>
        <begin position="185"/>
        <end position="208"/>
    </location>
</feature>
<proteinExistence type="predicted"/>
<feature type="transmembrane region" description="Helical" evidence="6">
    <location>
        <begin position="98"/>
        <end position="116"/>
    </location>
</feature>
<evidence type="ECO:0000259" key="7">
    <source>
        <dbReference type="Pfam" id="PF00892"/>
    </source>
</evidence>
<organism evidence="8 9">
    <name type="scientific">Leptospira fluminis</name>
    <dbReference type="NCBI Taxonomy" id="2484979"/>
    <lineage>
        <taxon>Bacteria</taxon>
        <taxon>Pseudomonadati</taxon>
        <taxon>Spirochaetota</taxon>
        <taxon>Spirochaetia</taxon>
        <taxon>Leptospirales</taxon>
        <taxon>Leptospiraceae</taxon>
        <taxon>Leptospira</taxon>
    </lineage>
</organism>
<evidence type="ECO:0000256" key="1">
    <source>
        <dbReference type="ARBA" id="ARBA00004651"/>
    </source>
</evidence>
<dbReference type="InterPro" id="IPR037185">
    <property type="entry name" value="EmrE-like"/>
</dbReference>
<comment type="caution">
    <text evidence="8">The sequence shown here is derived from an EMBL/GenBank/DDBJ whole genome shotgun (WGS) entry which is preliminary data.</text>
</comment>
<evidence type="ECO:0000313" key="8">
    <source>
        <dbReference type="EMBL" id="TGK21250.1"/>
    </source>
</evidence>
<dbReference type="Proteomes" id="UP000297855">
    <property type="component" value="Unassembled WGS sequence"/>
</dbReference>
<feature type="domain" description="EamA" evidence="7">
    <location>
        <begin position="10"/>
        <end position="139"/>
    </location>
</feature>
<keyword evidence="2" id="KW-1003">Cell membrane</keyword>
<feature type="transmembrane region" description="Helical" evidence="6">
    <location>
        <begin position="155"/>
        <end position="173"/>
    </location>
</feature>
<sequence>MYRFKNEAALVLCTLVWGGTFTATKMSLVSVSPSLFLGIRFAIASLVFLAFALLSEKGPGEKEDAPHIKASFLLGLWMFLGFACQTIGLKFTTATKSGFLTGTLVVITPILQTIFFRRLPNTGNLLGVAVVMGGLVFLSADTGPADTQFLFRFDWGDLITVAGAFFFSFYILLMDKASREVSIRTLLLSQTLLTSLLSFLLAFLLDALNWETLMWHWESGVLPALIYNGLISSVGTTFLQTKYQKTVTPTRAGLIFSLEPVFSAMIAFYVLDERLGKFGLIGCGLVMTGVFLAELAGKPKEMYANLEK</sequence>
<feature type="domain" description="EamA" evidence="7">
    <location>
        <begin position="155"/>
        <end position="292"/>
    </location>
</feature>
<feature type="transmembrane region" description="Helical" evidence="6">
    <location>
        <begin position="33"/>
        <end position="54"/>
    </location>
</feature>
<reference evidence="8" key="1">
    <citation type="journal article" date="2019" name="PLoS Negl. Trop. Dis.">
        <title>Revisiting the worldwide diversity of Leptospira species in the environment.</title>
        <authorList>
            <person name="Vincent A.T."/>
            <person name="Schiettekatte O."/>
            <person name="Bourhy P."/>
            <person name="Veyrier F.J."/>
            <person name="Picardeau M."/>
        </authorList>
    </citation>
    <scope>NUCLEOTIDE SEQUENCE [LARGE SCALE GENOMIC DNA]</scope>
    <source>
        <strain evidence="8">SCS5</strain>
    </source>
</reference>
<evidence type="ECO:0000256" key="4">
    <source>
        <dbReference type="ARBA" id="ARBA00022989"/>
    </source>
</evidence>
<name>A0A4R9GUC5_9LEPT</name>
<dbReference type="OrthoDB" id="9804865at2"/>
<keyword evidence="9" id="KW-1185">Reference proteome</keyword>
<evidence type="ECO:0000313" key="9">
    <source>
        <dbReference type="Proteomes" id="UP000297855"/>
    </source>
</evidence>
<evidence type="ECO:0000256" key="5">
    <source>
        <dbReference type="ARBA" id="ARBA00023136"/>
    </source>
</evidence>
<keyword evidence="4 6" id="KW-1133">Transmembrane helix</keyword>
<dbReference type="InterPro" id="IPR051258">
    <property type="entry name" value="Diverse_Substrate_Transporter"/>
</dbReference>
<dbReference type="SUPFAM" id="SSF103481">
    <property type="entry name" value="Multidrug resistance efflux transporter EmrE"/>
    <property type="match status" value="2"/>
</dbReference>
<feature type="transmembrane region" description="Helical" evidence="6">
    <location>
        <begin position="74"/>
        <end position="92"/>
    </location>
</feature>
<comment type="subcellular location">
    <subcellularLocation>
        <location evidence="1">Cell membrane</location>
        <topology evidence="1">Multi-pass membrane protein</topology>
    </subcellularLocation>
</comment>
<dbReference type="Pfam" id="PF00892">
    <property type="entry name" value="EamA"/>
    <property type="match status" value="2"/>
</dbReference>
<accession>A0A4R9GUC5</accession>
<evidence type="ECO:0000256" key="2">
    <source>
        <dbReference type="ARBA" id="ARBA00022475"/>
    </source>
</evidence>
<dbReference type="AlphaFoldDB" id="A0A4R9GUC5"/>
<dbReference type="GO" id="GO:0005886">
    <property type="term" value="C:plasma membrane"/>
    <property type="evidence" value="ECO:0007669"/>
    <property type="project" value="UniProtKB-SubCell"/>
</dbReference>
<dbReference type="EMBL" id="RQEV01000003">
    <property type="protein sequence ID" value="TGK21250.1"/>
    <property type="molecule type" value="Genomic_DNA"/>
</dbReference>